<evidence type="ECO:0000313" key="2">
    <source>
        <dbReference type="EMBL" id="MDJ1480732.1"/>
    </source>
</evidence>
<reference evidence="2" key="1">
    <citation type="submission" date="2023-05" db="EMBL/GenBank/DDBJ databases">
        <authorList>
            <person name="Zhang X."/>
        </authorList>
    </citation>
    <scope>NUCLEOTIDE SEQUENCE</scope>
    <source>
        <strain evidence="2">YF14B1</strain>
    </source>
</reference>
<dbReference type="SUPFAM" id="SSF109854">
    <property type="entry name" value="DinB/YfiT-like putative metalloenzymes"/>
    <property type="match status" value="1"/>
</dbReference>
<evidence type="ECO:0000313" key="3">
    <source>
        <dbReference type="Proteomes" id="UP001241110"/>
    </source>
</evidence>
<dbReference type="RefSeq" id="WP_313977645.1">
    <property type="nucleotide sequence ID" value="NZ_JASJOS010000004.1"/>
</dbReference>
<accession>A0AAE3QJW5</accession>
<dbReference type="EMBL" id="JASJOS010000004">
    <property type="protein sequence ID" value="MDJ1480732.1"/>
    <property type="molecule type" value="Genomic_DNA"/>
</dbReference>
<feature type="domain" description="DinB-like" evidence="1">
    <location>
        <begin position="32"/>
        <end position="161"/>
    </location>
</feature>
<dbReference type="Pfam" id="PF12867">
    <property type="entry name" value="DinB_2"/>
    <property type="match status" value="1"/>
</dbReference>
<evidence type="ECO:0000259" key="1">
    <source>
        <dbReference type="Pfam" id="PF12867"/>
    </source>
</evidence>
<dbReference type="Proteomes" id="UP001241110">
    <property type="component" value="Unassembled WGS sequence"/>
</dbReference>
<name>A0AAE3QJW5_9BACT</name>
<comment type="caution">
    <text evidence="2">The sequence shown here is derived from an EMBL/GenBank/DDBJ whole genome shotgun (WGS) entry which is preliminary data.</text>
</comment>
<sequence>MKPQPNEYPQSEYTSRYINLVPEDNAIDVLRQKEVWQLVHTLSEEQSTYRYAEGKWSIKEMLGHMIDTERIFTYRVLCIARGEKQPLPGFDENLYTETAHFDSRTLVSLLTEYSAVRDANLFLFDNLDETALLQIGNANGKELSVRAILYMIAGHERHHISILKERYLKIQ</sequence>
<dbReference type="InterPro" id="IPR034660">
    <property type="entry name" value="DinB/YfiT-like"/>
</dbReference>
<dbReference type="Gene3D" id="1.20.120.450">
    <property type="entry name" value="dinb family like domain"/>
    <property type="match status" value="1"/>
</dbReference>
<dbReference type="InterPro" id="IPR024775">
    <property type="entry name" value="DinB-like"/>
</dbReference>
<organism evidence="2 3">
    <name type="scientific">Xanthocytophaga flava</name>
    <dbReference type="NCBI Taxonomy" id="3048013"/>
    <lineage>
        <taxon>Bacteria</taxon>
        <taxon>Pseudomonadati</taxon>
        <taxon>Bacteroidota</taxon>
        <taxon>Cytophagia</taxon>
        <taxon>Cytophagales</taxon>
        <taxon>Rhodocytophagaceae</taxon>
        <taxon>Xanthocytophaga</taxon>
    </lineage>
</organism>
<protein>
    <submittedName>
        <fullName evidence="2">DinB family protein</fullName>
    </submittedName>
</protein>
<proteinExistence type="predicted"/>
<gene>
    <name evidence="2" type="ORF">QNI16_09580</name>
</gene>
<dbReference type="AlphaFoldDB" id="A0AAE3QJW5"/>